<dbReference type="GO" id="GO:0005737">
    <property type="term" value="C:cytoplasm"/>
    <property type="evidence" value="ECO:0007669"/>
    <property type="project" value="UniProtKB-SubCell"/>
</dbReference>
<dbReference type="GO" id="GO:0006364">
    <property type="term" value="P:rRNA processing"/>
    <property type="evidence" value="ECO:0007669"/>
    <property type="project" value="UniProtKB-UniRule"/>
</dbReference>
<dbReference type="EC" id="3.1.-.-" evidence="9"/>
<evidence type="ECO:0000256" key="5">
    <source>
        <dbReference type="ARBA" id="ARBA00022723"/>
    </source>
</evidence>
<dbReference type="GO" id="GO:0008270">
    <property type="term" value="F:zinc ion binding"/>
    <property type="evidence" value="ECO:0007669"/>
    <property type="project" value="UniProtKB-UniRule"/>
</dbReference>
<evidence type="ECO:0000256" key="2">
    <source>
        <dbReference type="ARBA" id="ARBA00022517"/>
    </source>
</evidence>
<keyword evidence="11" id="KW-1185">Reference proteome</keyword>
<evidence type="ECO:0000256" key="9">
    <source>
        <dbReference type="HAMAP-Rule" id="MF_00009"/>
    </source>
</evidence>
<comment type="caution">
    <text evidence="10">The sequence shown here is derived from an EMBL/GenBank/DDBJ whole genome shotgun (WGS) entry which is preliminary data.</text>
</comment>
<protein>
    <recommendedName>
        <fullName evidence="9">Endoribonuclease YbeY</fullName>
        <ecNumber evidence="9">3.1.-.-</ecNumber>
    </recommendedName>
</protein>
<dbReference type="Gene3D" id="3.40.390.30">
    <property type="entry name" value="Metalloproteases ('zincins'), catalytic domain"/>
    <property type="match status" value="1"/>
</dbReference>
<proteinExistence type="inferred from homology"/>
<evidence type="ECO:0000256" key="4">
    <source>
        <dbReference type="ARBA" id="ARBA00022722"/>
    </source>
</evidence>
<dbReference type="GO" id="GO:0004222">
    <property type="term" value="F:metalloendopeptidase activity"/>
    <property type="evidence" value="ECO:0007669"/>
    <property type="project" value="InterPro"/>
</dbReference>
<dbReference type="InterPro" id="IPR002036">
    <property type="entry name" value="YbeY"/>
</dbReference>
<evidence type="ECO:0000256" key="6">
    <source>
        <dbReference type="ARBA" id="ARBA00022759"/>
    </source>
</evidence>
<dbReference type="PROSITE" id="PS01306">
    <property type="entry name" value="UPF0054"/>
    <property type="match status" value="1"/>
</dbReference>
<dbReference type="Proteomes" id="UP000284219">
    <property type="component" value="Unassembled WGS sequence"/>
</dbReference>
<evidence type="ECO:0000256" key="8">
    <source>
        <dbReference type="ARBA" id="ARBA00022833"/>
    </source>
</evidence>
<keyword evidence="5 9" id="KW-0479">Metal-binding</keyword>
<name>A0A419SJ59_9BACL</name>
<evidence type="ECO:0000313" key="10">
    <source>
        <dbReference type="EMBL" id="RKD24007.1"/>
    </source>
</evidence>
<dbReference type="GO" id="GO:0004521">
    <property type="term" value="F:RNA endonuclease activity"/>
    <property type="evidence" value="ECO:0007669"/>
    <property type="project" value="UniProtKB-UniRule"/>
</dbReference>
<keyword evidence="7 9" id="KW-0378">Hydrolase</keyword>
<dbReference type="PANTHER" id="PTHR46986">
    <property type="entry name" value="ENDORIBONUCLEASE YBEY, CHLOROPLASTIC"/>
    <property type="match status" value="1"/>
</dbReference>
<dbReference type="PANTHER" id="PTHR46986:SF1">
    <property type="entry name" value="ENDORIBONUCLEASE YBEY, CHLOROPLASTIC"/>
    <property type="match status" value="1"/>
</dbReference>
<keyword evidence="6 9" id="KW-0255">Endonuclease</keyword>
<keyword evidence="2 9" id="KW-0690">Ribosome biogenesis</keyword>
<dbReference type="Pfam" id="PF02130">
    <property type="entry name" value="YbeY"/>
    <property type="match status" value="1"/>
</dbReference>
<comment type="function">
    <text evidence="9">Single strand-specific metallo-endoribonuclease involved in late-stage 70S ribosome quality control and in maturation of the 3' terminus of the 16S rRNA.</text>
</comment>
<reference evidence="10 11" key="1">
    <citation type="submission" date="2016-08" db="EMBL/GenBank/DDBJ databases">
        <title>Novel Firmicute Genomes.</title>
        <authorList>
            <person name="Poppleton D.I."/>
            <person name="Gribaldo S."/>
        </authorList>
    </citation>
    <scope>NUCLEOTIDE SEQUENCE [LARGE SCALE GENOMIC DNA]</scope>
    <source>
        <strain evidence="10 11">RAOx-1</strain>
    </source>
</reference>
<comment type="cofactor">
    <cofactor evidence="9">
        <name>Zn(2+)</name>
        <dbReference type="ChEBI" id="CHEBI:29105"/>
    </cofactor>
    <text evidence="9">Binds 1 zinc ion.</text>
</comment>
<keyword evidence="8 9" id="KW-0862">Zinc</keyword>
<dbReference type="AlphaFoldDB" id="A0A419SJ59"/>
<comment type="similarity">
    <text evidence="1 9">Belongs to the endoribonuclease YbeY family.</text>
</comment>
<evidence type="ECO:0000256" key="3">
    <source>
        <dbReference type="ARBA" id="ARBA00022552"/>
    </source>
</evidence>
<dbReference type="InterPro" id="IPR023091">
    <property type="entry name" value="MetalPrtase_cat_dom_sf_prd"/>
</dbReference>
<dbReference type="SUPFAM" id="SSF55486">
    <property type="entry name" value="Metalloproteases ('zincins'), catalytic domain"/>
    <property type="match status" value="1"/>
</dbReference>
<dbReference type="RefSeq" id="WP_120189243.1">
    <property type="nucleotide sequence ID" value="NZ_MCHY01000008.1"/>
</dbReference>
<keyword evidence="4 9" id="KW-0540">Nuclease</keyword>
<feature type="binding site" evidence="9">
    <location>
        <position position="109"/>
    </location>
    <ligand>
        <name>Zn(2+)</name>
        <dbReference type="ChEBI" id="CHEBI:29105"/>
        <note>catalytic</note>
    </ligand>
</feature>
<comment type="subcellular location">
    <subcellularLocation>
        <location evidence="9">Cytoplasm</location>
    </subcellularLocation>
</comment>
<evidence type="ECO:0000256" key="1">
    <source>
        <dbReference type="ARBA" id="ARBA00010875"/>
    </source>
</evidence>
<gene>
    <name evidence="9" type="primary">ybeY</name>
    <name evidence="10" type="ORF">BEP19_06200</name>
</gene>
<dbReference type="InterPro" id="IPR020549">
    <property type="entry name" value="YbeY_CS"/>
</dbReference>
<feature type="binding site" evidence="9">
    <location>
        <position position="113"/>
    </location>
    <ligand>
        <name>Zn(2+)</name>
        <dbReference type="ChEBI" id="CHEBI:29105"/>
        <note>catalytic</note>
    </ligand>
</feature>
<organism evidence="10 11">
    <name type="scientific">Ammoniphilus oxalaticus</name>
    <dbReference type="NCBI Taxonomy" id="66863"/>
    <lineage>
        <taxon>Bacteria</taxon>
        <taxon>Bacillati</taxon>
        <taxon>Bacillota</taxon>
        <taxon>Bacilli</taxon>
        <taxon>Bacillales</taxon>
        <taxon>Paenibacillaceae</taxon>
        <taxon>Aneurinibacillus group</taxon>
        <taxon>Ammoniphilus</taxon>
    </lineage>
</organism>
<evidence type="ECO:0000256" key="7">
    <source>
        <dbReference type="ARBA" id="ARBA00022801"/>
    </source>
</evidence>
<dbReference type="NCBIfam" id="TIGR00043">
    <property type="entry name" value="rRNA maturation RNase YbeY"/>
    <property type="match status" value="1"/>
</dbReference>
<dbReference type="EMBL" id="MCHY01000008">
    <property type="protein sequence ID" value="RKD24007.1"/>
    <property type="molecule type" value="Genomic_DNA"/>
</dbReference>
<feature type="binding site" evidence="9">
    <location>
        <position position="119"/>
    </location>
    <ligand>
        <name>Zn(2+)</name>
        <dbReference type="ChEBI" id="CHEBI:29105"/>
        <note>catalytic</note>
    </ligand>
</feature>
<sequence>MSLRIEILNEQEEEITDKLQDLLVKLLNQAAEIEGVADQEVAITFVGNDHIQQINQQFRQIDQPTDVLSFPLEEDDALGDIIISVKKAKEQAQAYQHSFEREIGFLAVHGFLHLLGYDHETEQEEQVMFARQEEILQKARLIR</sequence>
<keyword evidence="9" id="KW-0963">Cytoplasm</keyword>
<evidence type="ECO:0000313" key="11">
    <source>
        <dbReference type="Proteomes" id="UP000284219"/>
    </source>
</evidence>
<dbReference type="HAMAP" id="MF_00009">
    <property type="entry name" value="Endoribonucl_YbeY"/>
    <property type="match status" value="1"/>
</dbReference>
<keyword evidence="3 9" id="KW-0698">rRNA processing</keyword>
<dbReference type="OrthoDB" id="9807740at2"/>
<accession>A0A419SJ59</accession>